<keyword evidence="2" id="KW-1185">Reference proteome</keyword>
<sequence length="256" mass="27759">MTYKEDQSTQDVELRAPLRVAHAEVTARLAAERQRIADIKAASARPFGAGPEIVDVAPARGTVERFTPRETVNRGGRTVVQRSGWRGHDALRVSDAFDVMEAQAARRFAAEEKKRALKDPASKARMFVPPFSKAQLIAGRDYAALSERVASAGVRCSSVEALGAGGQGSFIDAVIRDVRHLDAMLASIGDVVVLAPVRKGRARRVIRARALVDQVCIANRTLSDVLLAAGWTSQQGSRDALRTGLCQALDRMYRAI</sequence>
<dbReference type="Proteomes" id="UP001138961">
    <property type="component" value="Unassembled WGS sequence"/>
</dbReference>
<name>A0ABS8BTH6_9RHOB</name>
<evidence type="ECO:0000313" key="2">
    <source>
        <dbReference type="Proteomes" id="UP001138961"/>
    </source>
</evidence>
<dbReference type="EMBL" id="JAJATZ010000003">
    <property type="protein sequence ID" value="MCB5199032.1"/>
    <property type="molecule type" value="Genomic_DNA"/>
</dbReference>
<evidence type="ECO:0000313" key="1">
    <source>
        <dbReference type="EMBL" id="MCB5199032.1"/>
    </source>
</evidence>
<accession>A0ABS8BTH6</accession>
<proteinExistence type="predicted"/>
<reference evidence="1" key="1">
    <citation type="submission" date="2021-10" db="EMBL/GenBank/DDBJ databases">
        <title>Loktanella gaetbuli sp. nov., isolated from a tidal flat.</title>
        <authorList>
            <person name="Park S."/>
            <person name="Yoon J.-H."/>
        </authorList>
    </citation>
    <scope>NUCLEOTIDE SEQUENCE</scope>
    <source>
        <strain evidence="1">TSTF-M6</strain>
    </source>
</reference>
<protein>
    <submittedName>
        <fullName evidence="1">Uncharacterized protein</fullName>
    </submittedName>
</protein>
<organism evidence="1 2">
    <name type="scientific">Loktanella gaetbuli</name>
    <dbReference type="NCBI Taxonomy" id="2881335"/>
    <lineage>
        <taxon>Bacteria</taxon>
        <taxon>Pseudomonadati</taxon>
        <taxon>Pseudomonadota</taxon>
        <taxon>Alphaproteobacteria</taxon>
        <taxon>Rhodobacterales</taxon>
        <taxon>Roseobacteraceae</taxon>
        <taxon>Loktanella</taxon>
    </lineage>
</organism>
<dbReference type="RefSeq" id="WP_226747862.1">
    <property type="nucleotide sequence ID" value="NZ_JAJATZ010000003.1"/>
</dbReference>
<gene>
    <name evidence="1" type="ORF">LGQ03_07250</name>
</gene>
<comment type="caution">
    <text evidence="1">The sequence shown here is derived from an EMBL/GenBank/DDBJ whole genome shotgun (WGS) entry which is preliminary data.</text>
</comment>